<name>A0ABP6RU95_9PSEU</name>
<keyword evidence="7 11" id="KW-0560">Oxidoreductase</keyword>
<dbReference type="CDD" id="cd01080">
    <property type="entry name" value="NAD_bind_m-THF_DH_Cyclohyd"/>
    <property type="match status" value="1"/>
</dbReference>
<evidence type="ECO:0000259" key="13">
    <source>
        <dbReference type="Pfam" id="PF00763"/>
    </source>
</evidence>
<dbReference type="InterPro" id="IPR020631">
    <property type="entry name" value="THF_DH/CycHdrlase_NAD-bd_dom"/>
</dbReference>
<keyword evidence="3 11" id="KW-0028">Amino-acid biosynthesis</keyword>
<evidence type="ECO:0000256" key="12">
    <source>
        <dbReference type="SAM" id="MobiDB-lite"/>
    </source>
</evidence>
<feature type="compositionally biased region" description="Low complexity" evidence="12">
    <location>
        <begin position="1"/>
        <end position="15"/>
    </location>
</feature>
<dbReference type="InterPro" id="IPR020630">
    <property type="entry name" value="THF_DH/CycHdrlase_cat_dom"/>
</dbReference>
<keyword evidence="16" id="KW-1185">Reference proteome</keyword>
<keyword evidence="4 11" id="KW-0658">Purine biosynthesis</keyword>
<evidence type="ECO:0000256" key="7">
    <source>
        <dbReference type="ARBA" id="ARBA00023002"/>
    </source>
</evidence>
<feature type="compositionally biased region" description="Low complexity" evidence="12">
    <location>
        <begin position="35"/>
        <end position="61"/>
    </location>
</feature>
<comment type="catalytic activity">
    <reaction evidence="11">
        <text>(6R)-5,10-methylene-5,6,7,8-tetrahydrofolate + NADP(+) = (6R)-5,10-methenyltetrahydrofolate + NADPH</text>
        <dbReference type="Rhea" id="RHEA:22812"/>
        <dbReference type="ChEBI" id="CHEBI:15636"/>
        <dbReference type="ChEBI" id="CHEBI:57455"/>
        <dbReference type="ChEBI" id="CHEBI:57783"/>
        <dbReference type="ChEBI" id="CHEBI:58349"/>
        <dbReference type="EC" id="1.5.1.5"/>
    </reaction>
</comment>
<comment type="similarity">
    <text evidence="11">Belongs to the tetrahydrofolate dehydrogenase/cyclohydrolase family.</text>
</comment>
<dbReference type="PRINTS" id="PR00085">
    <property type="entry name" value="THFDHDRGNASE"/>
</dbReference>
<dbReference type="Gene3D" id="3.40.50.720">
    <property type="entry name" value="NAD(P)-binding Rossmann-like Domain"/>
    <property type="match status" value="1"/>
</dbReference>
<evidence type="ECO:0000259" key="14">
    <source>
        <dbReference type="Pfam" id="PF02882"/>
    </source>
</evidence>
<evidence type="ECO:0000313" key="15">
    <source>
        <dbReference type="EMBL" id="GAA3360464.1"/>
    </source>
</evidence>
<keyword evidence="6 11" id="KW-0521">NADP</keyword>
<dbReference type="EC" id="3.5.4.9" evidence="11"/>
<evidence type="ECO:0000256" key="1">
    <source>
        <dbReference type="ARBA" id="ARBA00004777"/>
    </source>
</evidence>
<comment type="pathway">
    <text evidence="1 11">One-carbon metabolism; tetrahydrofolate interconversion.</text>
</comment>
<comment type="subunit">
    <text evidence="11">Homodimer.</text>
</comment>
<feature type="binding site" evidence="11">
    <location>
        <position position="291"/>
    </location>
    <ligand>
        <name>NADP(+)</name>
        <dbReference type="ChEBI" id="CHEBI:58349"/>
    </ligand>
</feature>
<organism evidence="15 16">
    <name type="scientific">Saccharopolyspora gregorii</name>
    <dbReference type="NCBI Taxonomy" id="33914"/>
    <lineage>
        <taxon>Bacteria</taxon>
        <taxon>Bacillati</taxon>
        <taxon>Actinomycetota</taxon>
        <taxon>Actinomycetes</taxon>
        <taxon>Pseudonocardiales</taxon>
        <taxon>Pseudonocardiaceae</taxon>
        <taxon>Saccharopolyspora</taxon>
    </lineage>
</organism>
<comment type="function">
    <text evidence="11">Catalyzes the oxidation of 5,10-methylenetetrahydrofolate to 5,10-methenyltetrahydrofolate and then the hydrolysis of 5,10-methenyltetrahydrofolate to 10-formyltetrahydrofolate.</text>
</comment>
<feature type="domain" description="Tetrahydrofolate dehydrogenase/cyclohydrolase NAD(P)-binding" evidence="14">
    <location>
        <begin position="199"/>
        <end position="338"/>
    </location>
</feature>
<gene>
    <name evidence="11 15" type="primary">folD</name>
    <name evidence="15" type="ORF">GCM10020366_40570</name>
</gene>
<evidence type="ECO:0000313" key="16">
    <source>
        <dbReference type="Proteomes" id="UP001500483"/>
    </source>
</evidence>
<reference evidence="16" key="1">
    <citation type="journal article" date="2019" name="Int. J. Syst. Evol. Microbiol.">
        <title>The Global Catalogue of Microorganisms (GCM) 10K type strain sequencing project: providing services to taxonomists for standard genome sequencing and annotation.</title>
        <authorList>
            <consortium name="The Broad Institute Genomics Platform"/>
            <consortium name="The Broad Institute Genome Sequencing Center for Infectious Disease"/>
            <person name="Wu L."/>
            <person name="Ma J."/>
        </authorList>
    </citation>
    <scope>NUCLEOTIDE SEQUENCE [LARGE SCALE GENOMIC DNA]</scope>
    <source>
        <strain evidence="16">JCM 9687</strain>
    </source>
</reference>
<accession>A0ABP6RU95</accession>
<dbReference type="PANTHER" id="PTHR48099:SF5">
    <property type="entry name" value="C-1-TETRAHYDROFOLATE SYNTHASE, CYTOPLASMIC"/>
    <property type="match status" value="1"/>
</dbReference>
<dbReference type="EMBL" id="BAAAYK010000038">
    <property type="protein sequence ID" value="GAA3360464.1"/>
    <property type="molecule type" value="Genomic_DNA"/>
</dbReference>
<dbReference type="Proteomes" id="UP001500483">
    <property type="component" value="Unassembled WGS sequence"/>
</dbReference>
<protein>
    <recommendedName>
        <fullName evidence="11">Bifunctional protein FolD</fullName>
    </recommendedName>
    <domain>
        <recommendedName>
            <fullName evidence="11">Methylenetetrahydrofolate dehydrogenase</fullName>
            <ecNumber evidence="11">1.5.1.5</ecNumber>
        </recommendedName>
    </domain>
    <domain>
        <recommendedName>
            <fullName evidence="11">Methenyltetrahydrofolate cyclohydrolase</fullName>
            <ecNumber evidence="11">3.5.4.9</ecNumber>
        </recommendedName>
    </domain>
</protein>
<dbReference type="EC" id="1.5.1.5" evidence="11"/>
<dbReference type="SUPFAM" id="SSF53223">
    <property type="entry name" value="Aminoacid dehydrogenase-like, N-terminal domain"/>
    <property type="match status" value="1"/>
</dbReference>
<keyword evidence="10 11" id="KW-0511">Multifunctional enzyme</keyword>
<dbReference type="Pfam" id="PF02882">
    <property type="entry name" value="THF_DHG_CYH_C"/>
    <property type="match status" value="1"/>
</dbReference>
<feature type="binding site" evidence="11">
    <location>
        <begin position="225"/>
        <end position="227"/>
    </location>
    <ligand>
        <name>NADP(+)</name>
        <dbReference type="ChEBI" id="CHEBI:58349"/>
    </ligand>
</feature>
<dbReference type="Gene3D" id="3.40.50.10860">
    <property type="entry name" value="Leucine Dehydrogenase, chain A, domain 1"/>
    <property type="match status" value="1"/>
</dbReference>
<sequence length="343" mass="33998">MTTSPAVPDTDPPTADVREAAASETPGPAKPAPATPRAETALSETPVPATDPTGTGATPPVETAVLDGTGPARAIRAEVAAAAAELAAAGVPARLAVVVATDDESSAWYVRSIAKAAAKSGVECEVVDLGADASAERIREELAALSGEPEVHGIILQTPLPPGADFEELASSIAPDKDVDGANPLSAGRLAAGLPAFPPATAAAVLAVLDHHGVPLAGRDCAVVGRSTVVGKPVAQLLLGRDATVTICHRHTADLAARTRTADVLVVAVGRPGLIAEQHVHRGSVVVDVGTNPTPDGGLVGDVDPAVAGRVAALTPVPGGVGPVTTALLLRHTVRAALAESGG</sequence>
<dbReference type="HAMAP" id="MF_01576">
    <property type="entry name" value="THF_DHG_CYH"/>
    <property type="match status" value="1"/>
</dbReference>
<dbReference type="InterPro" id="IPR046346">
    <property type="entry name" value="Aminoacid_DH-like_N_sf"/>
</dbReference>
<dbReference type="PANTHER" id="PTHR48099">
    <property type="entry name" value="C-1-TETRAHYDROFOLATE SYNTHASE, CYTOPLASMIC-RELATED"/>
    <property type="match status" value="1"/>
</dbReference>
<evidence type="ECO:0000256" key="3">
    <source>
        <dbReference type="ARBA" id="ARBA00022605"/>
    </source>
</evidence>
<evidence type="ECO:0000256" key="10">
    <source>
        <dbReference type="ARBA" id="ARBA00023268"/>
    </source>
</evidence>
<dbReference type="InterPro" id="IPR000672">
    <property type="entry name" value="THF_DH/CycHdrlase"/>
</dbReference>
<proteinExistence type="inferred from homology"/>
<comment type="caution">
    <text evidence="11">Lacks conserved residue(s) required for the propagation of feature annotation.</text>
</comment>
<keyword evidence="9 11" id="KW-0486">Methionine biosynthesis</keyword>
<dbReference type="SUPFAM" id="SSF51735">
    <property type="entry name" value="NAD(P)-binding Rossmann-fold domains"/>
    <property type="match status" value="1"/>
</dbReference>
<keyword evidence="2 11" id="KW-0554">One-carbon metabolism</keyword>
<dbReference type="Pfam" id="PF00763">
    <property type="entry name" value="THF_DHG_CYH"/>
    <property type="match status" value="1"/>
</dbReference>
<evidence type="ECO:0000256" key="4">
    <source>
        <dbReference type="ARBA" id="ARBA00022755"/>
    </source>
</evidence>
<feature type="domain" description="Tetrahydrofolate dehydrogenase/cyclohydrolase catalytic" evidence="13">
    <location>
        <begin position="66"/>
        <end position="180"/>
    </location>
</feature>
<feature type="region of interest" description="Disordered" evidence="12">
    <location>
        <begin position="1"/>
        <end position="62"/>
    </location>
</feature>
<evidence type="ECO:0000256" key="5">
    <source>
        <dbReference type="ARBA" id="ARBA00022801"/>
    </source>
</evidence>
<comment type="caution">
    <text evidence="15">The sequence shown here is derived from an EMBL/GenBank/DDBJ whole genome shotgun (WGS) entry which is preliminary data.</text>
</comment>
<evidence type="ECO:0000256" key="9">
    <source>
        <dbReference type="ARBA" id="ARBA00023167"/>
    </source>
</evidence>
<evidence type="ECO:0000256" key="2">
    <source>
        <dbReference type="ARBA" id="ARBA00022563"/>
    </source>
</evidence>
<evidence type="ECO:0000256" key="8">
    <source>
        <dbReference type="ARBA" id="ARBA00023102"/>
    </source>
</evidence>
<evidence type="ECO:0000256" key="11">
    <source>
        <dbReference type="HAMAP-Rule" id="MF_01576"/>
    </source>
</evidence>
<keyword evidence="8 11" id="KW-0368">Histidine biosynthesis</keyword>
<comment type="catalytic activity">
    <reaction evidence="11">
        <text>(6R)-5,10-methenyltetrahydrofolate + H2O = (6R)-10-formyltetrahydrofolate + H(+)</text>
        <dbReference type="Rhea" id="RHEA:23700"/>
        <dbReference type="ChEBI" id="CHEBI:15377"/>
        <dbReference type="ChEBI" id="CHEBI:15378"/>
        <dbReference type="ChEBI" id="CHEBI:57455"/>
        <dbReference type="ChEBI" id="CHEBI:195366"/>
        <dbReference type="EC" id="3.5.4.9"/>
    </reaction>
</comment>
<evidence type="ECO:0000256" key="6">
    <source>
        <dbReference type="ARBA" id="ARBA00022857"/>
    </source>
</evidence>
<dbReference type="InterPro" id="IPR036291">
    <property type="entry name" value="NAD(P)-bd_dom_sf"/>
</dbReference>
<keyword evidence="5 11" id="KW-0378">Hydrolase</keyword>